<proteinExistence type="predicted"/>
<dbReference type="InterPro" id="IPR049521">
    <property type="entry name" value="CIROZ_b"/>
</dbReference>
<dbReference type="EMBL" id="KN122257">
    <property type="protein sequence ID" value="KFO31591.1"/>
    <property type="molecule type" value="Genomic_DNA"/>
</dbReference>
<evidence type="ECO:0000313" key="2">
    <source>
        <dbReference type="EMBL" id="KFO31591.1"/>
    </source>
</evidence>
<keyword evidence="3" id="KW-1185">Reference proteome</keyword>
<name>A0A091E8T6_FUKDA</name>
<sequence length="315" mass="34269">MEGLRQWLGRVLQLPGTWTAPSHLDPLLAQCGYFLHPALDGDFIFRARYLACFVRKETPWLLSLRGELVASLEDASRMGLYVDVSATTVTIQSPRQDLLQRREVLNTSAELLPLWLVSGHYAYPLQAVCPPVSSQPGSEVLVHIPKQRVGLVKRGSHFQEVLSLKSLHSHQPGTFTVMESRDFLVVSVPGAALLQRTVVLQAAAGGGGEKGEEERERVTMGLNMTVAEGDESSNGGDYSAVMIITMAALAVILSHVLVVQGSDNTGKKSLPVADTGEEMAVSTSTRSRGFRAVARPGPDRRRIRQLPVQALELAL</sequence>
<dbReference type="InterPro" id="IPR027956">
    <property type="entry name" value="CIROZ"/>
</dbReference>
<dbReference type="Proteomes" id="UP000028990">
    <property type="component" value="Unassembled WGS sequence"/>
</dbReference>
<dbReference type="PANTHER" id="PTHR38653:SF1">
    <property type="entry name" value="GENE 572-RELATED"/>
    <property type="match status" value="1"/>
</dbReference>
<accession>A0A091E8T6</accession>
<protein>
    <recommendedName>
        <fullName evidence="1">CIROZ beta domain-containing protein</fullName>
    </recommendedName>
</protein>
<feature type="domain" description="CIROZ beta" evidence="1">
    <location>
        <begin position="133"/>
        <end position="197"/>
    </location>
</feature>
<evidence type="ECO:0000259" key="1">
    <source>
        <dbReference type="Pfam" id="PF15094"/>
    </source>
</evidence>
<reference evidence="2 3" key="1">
    <citation type="submission" date="2013-11" db="EMBL/GenBank/DDBJ databases">
        <title>The Damaraland mole rat (Fukomys damarensis) genome and evolution of African mole rats.</title>
        <authorList>
            <person name="Gladyshev V.N."/>
            <person name="Fang X."/>
        </authorList>
    </citation>
    <scope>NUCLEOTIDE SEQUENCE [LARGE SCALE GENOMIC DNA]</scope>
    <source>
        <tissue evidence="2">Liver</tissue>
    </source>
</reference>
<organism evidence="2 3">
    <name type="scientific">Fukomys damarensis</name>
    <name type="common">Damaraland mole rat</name>
    <name type="synonym">Cryptomys damarensis</name>
    <dbReference type="NCBI Taxonomy" id="885580"/>
    <lineage>
        <taxon>Eukaryota</taxon>
        <taxon>Metazoa</taxon>
        <taxon>Chordata</taxon>
        <taxon>Craniata</taxon>
        <taxon>Vertebrata</taxon>
        <taxon>Euteleostomi</taxon>
        <taxon>Mammalia</taxon>
        <taxon>Eutheria</taxon>
        <taxon>Euarchontoglires</taxon>
        <taxon>Glires</taxon>
        <taxon>Rodentia</taxon>
        <taxon>Hystricomorpha</taxon>
        <taxon>Bathyergidae</taxon>
        <taxon>Fukomys</taxon>
    </lineage>
</organism>
<evidence type="ECO:0000313" key="3">
    <source>
        <dbReference type="Proteomes" id="UP000028990"/>
    </source>
</evidence>
<gene>
    <name evidence="2" type="ORF">H920_06977</name>
</gene>
<dbReference type="Pfam" id="PF15094">
    <property type="entry name" value="DUF4556"/>
    <property type="match status" value="1"/>
</dbReference>
<dbReference type="eggNOG" id="ENOG502S0MU">
    <property type="taxonomic scope" value="Eukaryota"/>
</dbReference>
<dbReference type="AlphaFoldDB" id="A0A091E8T6"/>
<dbReference type="PANTHER" id="PTHR38653">
    <property type="entry name" value="GENE 572-RELATED"/>
    <property type="match status" value="1"/>
</dbReference>